<dbReference type="Pfam" id="PF00628">
    <property type="entry name" value="PHD"/>
    <property type="match status" value="1"/>
</dbReference>
<comment type="caution">
    <text evidence="7">The sequence shown here is derived from an EMBL/GenBank/DDBJ whole genome shotgun (WGS) entry which is preliminary data.</text>
</comment>
<dbReference type="SMART" id="SM00249">
    <property type="entry name" value="PHD"/>
    <property type="match status" value="1"/>
</dbReference>
<evidence type="ECO:0000313" key="8">
    <source>
        <dbReference type="Proteomes" id="UP000823775"/>
    </source>
</evidence>
<dbReference type="InterPro" id="IPR001965">
    <property type="entry name" value="Znf_PHD"/>
</dbReference>
<keyword evidence="5" id="KW-0472">Membrane</keyword>
<keyword evidence="8" id="KW-1185">Reference proteome</keyword>
<protein>
    <submittedName>
        <fullName evidence="7">Bromo adjacent y domain containing 1</fullName>
    </submittedName>
</protein>
<proteinExistence type="predicted"/>
<keyword evidence="5" id="KW-1133">Transmembrane helix</keyword>
<evidence type="ECO:0000256" key="5">
    <source>
        <dbReference type="SAM" id="Phobius"/>
    </source>
</evidence>
<feature type="transmembrane region" description="Helical" evidence="5">
    <location>
        <begin position="61"/>
        <end position="86"/>
    </location>
</feature>
<gene>
    <name evidence="7" type="primary">TNRC18_2</name>
    <name evidence="7" type="ORF">HAX54_049111</name>
</gene>
<sequence length="279" mass="31065">VVVTIGRVIEMVAMIISISNIDVHGTDVGKLSGKVGRWARSGACSGDLNVGRSWKKKKIGLFETCMCVYLPIWVFKIVAAFVSGGLYAGMGSGLKERLLWSAAEIFVLVLQRTVFMHTHGTHYMPFGEHTAHFMVIRVQIVGGWVVAKMLVMFYLCSFAEVSLHTIEGKCIVHSFKNYTKLENVGPEDYHVGLSIKRQLEPLEADRVAVYCKCEMPYNPDDLMVQCEECKDWYHPACVGMTSEQAKQLADFVCSDCSSEDVKKSLNTYAAFPLSNGKVK</sequence>
<organism evidence="7 8">
    <name type="scientific">Datura stramonium</name>
    <name type="common">Jimsonweed</name>
    <name type="synonym">Common thornapple</name>
    <dbReference type="NCBI Taxonomy" id="4076"/>
    <lineage>
        <taxon>Eukaryota</taxon>
        <taxon>Viridiplantae</taxon>
        <taxon>Streptophyta</taxon>
        <taxon>Embryophyta</taxon>
        <taxon>Tracheophyta</taxon>
        <taxon>Spermatophyta</taxon>
        <taxon>Magnoliopsida</taxon>
        <taxon>eudicotyledons</taxon>
        <taxon>Gunneridae</taxon>
        <taxon>Pentapetalae</taxon>
        <taxon>asterids</taxon>
        <taxon>lamiids</taxon>
        <taxon>Solanales</taxon>
        <taxon>Solanaceae</taxon>
        <taxon>Solanoideae</taxon>
        <taxon>Datureae</taxon>
        <taxon>Datura</taxon>
    </lineage>
</organism>
<dbReference type="EMBL" id="JACEIK010008265">
    <property type="protein sequence ID" value="MCE3051203.1"/>
    <property type="molecule type" value="Genomic_DNA"/>
</dbReference>
<accession>A0ABS8WK51</accession>
<keyword evidence="2 4" id="KW-0863">Zinc-finger</keyword>
<feature type="domain" description="PHD-type" evidence="6">
    <location>
        <begin position="208"/>
        <end position="259"/>
    </location>
</feature>
<evidence type="ECO:0000256" key="3">
    <source>
        <dbReference type="ARBA" id="ARBA00022833"/>
    </source>
</evidence>
<reference evidence="7 8" key="1">
    <citation type="journal article" date="2021" name="BMC Genomics">
        <title>Datura genome reveals duplications of psychoactive alkaloid biosynthetic genes and high mutation rate following tissue culture.</title>
        <authorList>
            <person name="Rajewski A."/>
            <person name="Carter-House D."/>
            <person name="Stajich J."/>
            <person name="Litt A."/>
        </authorList>
    </citation>
    <scope>NUCLEOTIDE SEQUENCE [LARGE SCALE GENOMIC DNA]</scope>
    <source>
        <strain evidence="7">AR-01</strain>
    </source>
</reference>
<evidence type="ECO:0000256" key="1">
    <source>
        <dbReference type="ARBA" id="ARBA00022723"/>
    </source>
</evidence>
<dbReference type="PROSITE" id="PS50016">
    <property type="entry name" value="ZF_PHD_2"/>
    <property type="match status" value="1"/>
</dbReference>
<dbReference type="InterPro" id="IPR019786">
    <property type="entry name" value="Zinc_finger_PHD-type_CS"/>
</dbReference>
<dbReference type="PROSITE" id="PS01359">
    <property type="entry name" value="ZF_PHD_1"/>
    <property type="match status" value="1"/>
</dbReference>
<keyword evidence="5" id="KW-0812">Transmembrane</keyword>
<feature type="non-terminal residue" evidence="7">
    <location>
        <position position="1"/>
    </location>
</feature>
<dbReference type="InterPro" id="IPR019787">
    <property type="entry name" value="Znf_PHD-finger"/>
</dbReference>
<evidence type="ECO:0000313" key="7">
    <source>
        <dbReference type="EMBL" id="MCE3051203.1"/>
    </source>
</evidence>
<keyword evidence="3" id="KW-0862">Zinc</keyword>
<evidence type="ECO:0000256" key="2">
    <source>
        <dbReference type="ARBA" id="ARBA00022771"/>
    </source>
</evidence>
<evidence type="ECO:0000259" key="6">
    <source>
        <dbReference type="PROSITE" id="PS50016"/>
    </source>
</evidence>
<dbReference type="Gene3D" id="3.30.40.10">
    <property type="entry name" value="Zinc/RING finger domain, C3HC4 (zinc finger)"/>
    <property type="match status" value="1"/>
</dbReference>
<dbReference type="Proteomes" id="UP000823775">
    <property type="component" value="Unassembled WGS sequence"/>
</dbReference>
<dbReference type="PANTHER" id="PTHR46364">
    <property type="entry name" value="OS08G0421900 PROTEIN"/>
    <property type="match status" value="1"/>
</dbReference>
<keyword evidence="1" id="KW-0479">Metal-binding</keyword>
<dbReference type="InterPro" id="IPR013083">
    <property type="entry name" value="Znf_RING/FYVE/PHD"/>
</dbReference>
<name>A0ABS8WK51_DATST</name>
<evidence type="ECO:0000256" key="4">
    <source>
        <dbReference type="PROSITE-ProRule" id="PRU00146"/>
    </source>
</evidence>
<feature type="transmembrane region" description="Helical" evidence="5">
    <location>
        <begin position="135"/>
        <end position="155"/>
    </location>
</feature>
<dbReference type="InterPro" id="IPR011011">
    <property type="entry name" value="Znf_FYVE_PHD"/>
</dbReference>
<dbReference type="SUPFAM" id="SSF57903">
    <property type="entry name" value="FYVE/PHD zinc finger"/>
    <property type="match status" value="1"/>
</dbReference>